<protein>
    <recommendedName>
        <fullName evidence="3">Nuclear transport factor 2 family protein</fullName>
    </recommendedName>
</protein>
<keyword evidence="2" id="KW-1185">Reference proteome</keyword>
<evidence type="ECO:0008006" key="3">
    <source>
        <dbReference type="Google" id="ProtNLM"/>
    </source>
</evidence>
<dbReference type="Proteomes" id="UP000255207">
    <property type="component" value="Unassembled WGS sequence"/>
</dbReference>
<evidence type="ECO:0000313" key="1">
    <source>
        <dbReference type="EMBL" id="RDJ20263.1"/>
    </source>
</evidence>
<gene>
    <name evidence="1" type="ORF">DWE98_25180</name>
</gene>
<dbReference type="EMBL" id="QQTP01000020">
    <property type="protein sequence ID" value="RDJ20263.1"/>
    <property type="molecule type" value="Genomic_DNA"/>
</dbReference>
<name>A0A370KZ44_9HYPH</name>
<comment type="caution">
    <text evidence="1">The sequence shown here is derived from an EMBL/GenBank/DDBJ whole genome shotgun (WGS) entry which is preliminary data.</text>
</comment>
<evidence type="ECO:0000313" key="2">
    <source>
        <dbReference type="Proteomes" id="UP000255207"/>
    </source>
</evidence>
<organism evidence="1 2">
    <name type="scientific">Bosea caraganae</name>
    <dbReference type="NCBI Taxonomy" id="2763117"/>
    <lineage>
        <taxon>Bacteria</taxon>
        <taxon>Pseudomonadati</taxon>
        <taxon>Pseudomonadota</taxon>
        <taxon>Alphaproteobacteria</taxon>
        <taxon>Hyphomicrobiales</taxon>
        <taxon>Boseaceae</taxon>
        <taxon>Bosea</taxon>
    </lineage>
</organism>
<reference evidence="2" key="1">
    <citation type="submission" date="2018-07" db="EMBL/GenBank/DDBJ databases">
        <authorList>
            <person name="Safronova V.I."/>
            <person name="Chirak E.R."/>
            <person name="Sazanova A.L."/>
        </authorList>
    </citation>
    <scope>NUCLEOTIDE SEQUENCE [LARGE SCALE GENOMIC DNA]</scope>
    <source>
        <strain evidence="2">RCAM04685</strain>
    </source>
</reference>
<proteinExistence type="predicted"/>
<dbReference type="AlphaFoldDB" id="A0A370KZ44"/>
<sequence length="112" mass="12518">MTKMSTSKTDHMRRAIAIAVRGLDPRETEGGNDLSVLSNDTQFESVEVFDDEISISGRSFSGPIVWHVELVYRDADGDIRQSDSFPGTVTGRFDGEQVVIEHMTADTRSFYQ</sequence>
<accession>A0A370KZ44</accession>